<dbReference type="Gramene" id="TraesCLE_scaffold_044221_01G000300.1">
    <property type="protein sequence ID" value="TraesCLE_scaffold_044221_01G000300.1"/>
    <property type="gene ID" value="TraesCLE_scaffold_044221_01G000300"/>
</dbReference>
<dbReference type="Gramene" id="TraesSTA7D03G04303810.2">
    <property type="protein sequence ID" value="TraesSTA7D03G04303810.2"/>
    <property type="gene ID" value="TraesSTA7D03G04303810"/>
</dbReference>
<gene>
    <name evidence="15" type="primary">LOC542831</name>
</gene>
<comment type="catalytic activity">
    <reaction evidence="1">
        <text>[(1-&gt;4)-alpha-D-glucosyl](n) + ADP-alpha-D-glucose = [(1-&gt;4)-alpha-D-glucosyl](n+1) + ADP + H(+)</text>
        <dbReference type="Rhea" id="RHEA:18189"/>
        <dbReference type="Rhea" id="RHEA-COMP:9584"/>
        <dbReference type="Rhea" id="RHEA-COMP:9587"/>
        <dbReference type="ChEBI" id="CHEBI:15378"/>
        <dbReference type="ChEBI" id="CHEBI:15444"/>
        <dbReference type="ChEBI" id="CHEBI:57498"/>
        <dbReference type="ChEBI" id="CHEBI:456216"/>
        <dbReference type="EC" id="2.4.1.21"/>
    </reaction>
</comment>
<dbReference type="SUPFAM" id="SSF53756">
    <property type="entry name" value="UDP-Glycosyltransferase/glycogen phosphorylase"/>
    <property type="match status" value="1"/>
</dbReference>
<dbReference type="GO" id="GO:0004373">
    <property type="term" value="F:alpha-1,4-glucan glucosyltransferase (UDP-glucose donor) activity"/>
    <property type="evidence" value="ECO:0007669"/>
    <property type="project" value="InterPro"/>
</dbReference>
<feature type="region of interest" description="Disordered" evidence="12">
    <location>
        <begin position="66"/>
        <end position="95"/>
    </location>
</feature>
<dbReference type="Pfam" id="PF00534">
    <property type="entry name" value="Glycos_transf_1"/>
    <property type="match status" value="1"/>
</dbReference>
<evidence type="ECO:0000256" key="10">
    <source>
        <dbReference type="ARBA" id="ARBA00023234"/>
    </source>
</evidence>
<dbReference type="Gramene" id="TraesLAC7D03G04257200.2">
    <property type="protein sequence ID" value="TraesLAC7D03G04257200.2"/>
    <property type="gene ID" value="TraesLAC7D03G04257200"/>
</dbReference>
<dbReference type="InterPro" id="IPR011835">
    <property type="entry name" value="GS/SS"/>
</dbReference>
<sequence length="655" mass="72066">MAATGVGAGCLAPSVRLRADPATAARASACVVRARLRRLARGRYVAELSREGPAARPAQQQQLAPPLVPGFLAPPPPAPAQSPAPTQPPLPDAGVGELAPDLLLEGIAEDSIDSIIVAASEQDSEIMDANEQPQAKVTRSIVFVTGEAAPYAKSGGLGDVCGSLPIALAARGHRVMVVMPRYLNGSSDKNYAKALYTGKHIKIPCFGGSHEVTFFHEYRDNVDWVFVDHPSYHRPGSLYGDNFGAFGDNQFRYTLLCYAACEAPLILELGGYIYGQNCMFVVNDWHASLVPVLLAAKYRPYGVYRDSRSTLVIHNLAHQGVEPASTYPDLGLPPEWYGALEWVFPEWARRHALDKGEAVNFLKGAVVTADRIVTVSQGYSWEVTTAEGGQGLNELLSSRKSVLNGIVNGIDINDWNPTTDKCLPHHYSVDDLSGKAKCKAELQKELGLPVREDVPLIGFIGRLDYQKGIDLIKMAIPELMREDVQFWFLLLFLQVMLGSGDPIFEGWMRSTESSYKDKFRGWVGFSVPVSHRITAGCDILLMPSRFEPCGLNQLYAMQYGTVPVVHGTGGLRDTVETFNPFGAKGEEGTGWAFSPLTVDKMLWALRTAMSTFREHKPSWEGLMKRGMTKDHTWDHAAEQYEQIFEWAFVDQPYVM</sequence>
<dbReference type="GO" id="GO:0019252">
    <property type="term" value="P:starch biosynthetic process"/>
    <property type="evidence" value="ECO:0007669"/>
    <property type="project" value="UniProtKB-UniRule"/>
</dbReference>
<dbReference type="Gramene" id="TraesWEE_scaffold_031315_01G000300.1">
    <property type="protein sequence ID" value="TraesWEE_scaffold_031315_01G000300.1"/>
    <property type="gene ID" value="TraesWEE_scaffold_031315_01G000300"/>
</dbReference>
<organism evidence="15">
    <name type="scientific">Triticum aestivum</name>
    <name type="common">Wheat</name>
    <dbReference type="NCBI Taxonomy" id="4565"/>
    <lineage>
        <taxon>Eukaryota</taxon>
        <taxon>Viridiplantae</taxon>
        <taxon>Streptophyta</taxon>
        <taxon>Embryophyta</taxon>
        <taxon>Tracheophyta</taxon>
        <taxon>Spermatophyta</taxon>
        <taxon>Magnoliopsida</taxon>
        <taxon>Liliopsida</taxon>
        <taxon>Poales</taxon>
        <taxon>Poaceae</taxon>
        <taxon>BOP clade</taxon>
        <taxon>Pooideae</taxon>
        <taxon>Triticodae</taxon>
        <taxon>Triticeae</taxon>
        <taxon>Triticinae</taxon>
        <taxon>Triticum</taxon>
    </lineage>
</organism>
<evidence type="ECO:0000256" key="5">
    <source>
        <dbReference type="ARBA" id="ARBA00022640"/>
    </source>
</evidence>
<feature type="domain" description="Starch synthase catalytic" evidence="14">
    <location>
        <begin position="141"/>
        <end position="397"/>
    </location>
</feature>
<dbReference type="Gramene" id="TraesMAC7D03G04302630.2">
    <property type="protein sequence ID" value="TraesMAC7D03G04302630.2"/>
    <property type="gene ID" value="TraesMAC7D03G04302630"/>
</dbReference>
<name>A0A3B6TJZ4_WHEAT</name>
<evidence type="ECO:0000256" key="12">
    <source>
        <dbReference type="SAM" id="MobiDB-lite"/>
    </source>
</evidence>
<protein>
    <recommendedName>
        <fullName evidence="11">Starch synthase, chloroplastic/amyloplastic</fullName>
        <ecNumber evidence="11">2.4.1.-</ecNumber>
    </recommendedName>
</protein>
<dbReference type="Gramene" id="TraesSYM7D03G04363120.2">
    <property type="protein sequence ID" value="TraesSYM7D03G04363120.2"/>
    <property type="gene ID" value="TraesSYM7D03G04363120"/>
</dbReference>
<dbReference type="AlphaFoldDB" id="A0A3B6TJZ4"/>
<evidence type="ECO:0000313" key="16">
    <source>
        <dbReference type="Proteomes" id="UP000019116"/>
    </source>
</evidence>
<keyword evidence="4 11" id="KW-0150">Chloroplast</keyword>
<dbReference type="Proteomes" id="UP000019116">
    <property type="component" value="Chromosome 7D"/>
</dbReference>
<dbReference type="Gramene" id="TraesCS7D03G0264000.1">
    <property type="protein sequence ID" value="TraesCS7D03G0264000.1.CDS"/>
    <property type="gene ID" value="TraesCS7D03G0264000"/>
</dbReference>
<dbReference type="GO" id="GO:0009011">
    <property type="term" value="F:alpha-1,4-glucan glucosyltransferase (ADP-glucose donor) activity"/>
    <property type="evidence" value="ECO:0007669"/>
    <property type="project" value="UniProtKB-EC"/>
</dbReference>
<feature type="compositionally biased region" description="Pro residues" evidence="12">
    <location>
        <begin position="66"/>
        <end position="91"/>
    </location>
</feature>
<evidence type="ECO:0000256" key="8">
    <source>
        <dbReference type="ARBA" id="ARBA00022922"/>
    </source>
</evidence>
<keyword evidence="8 11" id="KW-0750">Starch biosynthesis</keyword>
<dbReference type="InterPro" id="IPR001296">
    <property type="entry name" value="Glyco_trans_1"/>
</dbReference>
<dbReference type="GO" id="GO:0010021">
    <property type="term" value="P:amylopectin biosynthetic process"/>
    <property type="evidence" value="ECO:0007669"/>
    <property type="project" value="UniProtKB-ARBA"/>
</dbReference>
<dbReference type="Gramene" id="TraesCS7D02G117800.1">
    <property type="protein sequence ID" value="TraesCS7D02G117800.1"/>
    <property type="gene ID" value="TraesCS7D02G117800"/>
</dbReference>
<evidence type="ECO:0000256" key="9">
    <source>
        <dbReference type="ARBA" id="ARBA00022946"/>
    </source>
</evidence>
<dbReference type="FunFam" id="3.40.50.2000:FF:000048">
    <property type="entry name" value="Starch synthase, chloroplastic/amyloplastic"/>
    <property type="match status" value="1"/>
</dbReference>
<dbReference type="Gramene" id="TraesPARA_EIv1.0_2531090.4">
    <property type="protein sequence ID" value="TraesPARA_EIv1.0_2531090.4.CDS"/>
    <property type="gene ID" value="TraesPARA_EIv1.0_2531090"/>
</dbReference>
<dbReference type="STRING" id="4565.A0A3B6TJZ4"/>
<dbReference type="Pfam" id="PF08323">
    <property type="entry name" value="Glyco_transf_5"/>
    <property type="match status" value="1"/>
</dbReference>
<keyword evidence="5" id="KW-0934">Plastid</keyword>
<dbReference type="PANTHER" id="PTHR45825">
    <property type="entry name" value="GRANULE-BOUND STARCH SYNTHASE 1, CHLOROPLASTIC/AMYLOPLASTIC"/>
    <property type="match status" value="1"/>
</dbReference>
<evidence type="ECO:0000256" key="7">
    <source>
        <dbReference type="ARBA" id="ARBA00022679"/>
    </source>
</evidence>
<dbReference type="Gramene" id="TraesJAG7D03G04293410.2">
    <property type="protein sequence ID" value="TraesJAG7D03G04293410.2"/>
    <property type="gene ID" value="TraesJAG7D03G04293410"/>
</dbReference>
<dbReference type="PANTHER" id="PTHR45825:SF11">
    <property type="entry name" value="ALPHA AMYLASE DOMAIN-CONTAINING PROTEIN"/>
    <property type="match status" value="1"/>
</dbReference>
<dbReference type="UniPathway" id="UPA00152"/>
<accession>A0A3B6TJZ4</accession>
<keyword evidence="6 11" id="KW-0328">Glycosyltransferase</keyword>
<reference evidence="15" key="1">
    <citation type="submission" date="2018-08" db="EMBL/GenBank/DDBJ databases">
        <authorList>
            <person name="Rossello M."/>
        </authorList>
    </citation>
    <scope>NUCLEOTIDE SEQUENCE [LARGE SCALE GENOMIC DNA]</scope>
    <source>
        <strain evidence="15">cv. Chinese Spring</strain>
    </source>
</reference>
<evidence type="ECO:0000256" key="6">
    <source>
        <dbReference type="ARBA" id="ARBA00022676"/>
    </source>
</evidence>
<dbReference type="Gramene" id="TraesCAD_scaffold_045058_01G000300.1">
    <property type="protein sequence ID" value="TraesCAD_scaffold_045058_01G000300.1"/>
    <property type="gene ID" value="TraesCAD_scaffold_045058_01G000300"/>
</dbReference>
<dbReference type="Gramene" id="TraesROB_scaffold_039788_01G000300.1">
    <property type="protein sequence ID" value="TraesROB_scaffold_039788_01G000300.1"/>
    <property type="gene ID" value="TraesROB_scaffold_039788_01G000300"/>
</dbReference>
<dbReference type="Gene3D" id="3.40.50.2000">
    <property type="entry name" value="Glycogen Phosphorylase B"/>
    <property type="match status" value="2"/>
</dbReference>
<dbReference type="EnsemblPlants" id="TraesCS7D02G117800.1">
    <property type="protein sequence ID" value="TraesCS7D02G117800.1"/>
    <property type="gene ID" value="TraesCS7D02G117800"/>
</dbReference>
<evidence type="ECO:0000256" key="3">
    <source>
        <dbReference type="ARBA" id="ARBA00010281"/>
    </source>
</evidence>
<dbReference type="GO" id="GO:0009501">
    <property type="term" value="C:amyloplast"/>
    <property type="evidence" value="ECO:0007669"/>
    <property type="project" value="UniProtKB-SubCell"/>
</dbReference>
<keyword evidence="16" id="KW-1185">Reference proteome</keyword>
<keyword evidence="7" id="KW-0808">Transferase</keyword>
<evidence type="ECO:0000259" key="14">
    <source>
        <dbReference type="Pfam" id="PF08323"/>
    </source>
</evidence>
<comment type="subcellular location">
    <subcellularLocation>
        <location evidence="11">Plastid</location>
        <location evidence="11">Chloroplast</location>
    </subcellularLocation>
    <subcellularLocation>
        <location evidence="11">Plastid</location>
        <location evidence="11">Amyloplast</location>
    </subcellularLocation>
</comment>
<keyword evidence="10 11" id="KW-0035">Amyloplast</keyword>
<dbReference type="Gramene" id="TraesLDM7D03G04316370.2">
    <property type="protein sequence ID" value="TraesLDM7D03G04316370.2"/>
    <property type="gene ID" value="TraesLDM7D03G04316370"/>
</dbReference>
<evidence type="ECO:0000256" key="4">
    <source>
        <dbReference type="ARBA" id="ARBA00022528"/>
    </source>
</evidence>
<dbReference type="HAMAP" id="MF_00484">
    <property type="entry name" value="Glycogen_synth"/>
    <property type="match status" value="1"/>
</dbReference>
<dbReference type="InterPro" id="IPR013534">
    <property type="entry name" value="Starch_synth_cat_dom"/>
</dbReference>
<reference evidence="15" key="2">
    <citation type="submission" date="2018-10" db="UniProtKB">
        <authorList>
            <consortium name="EnsemblPlants"/>
        </authorList>
    </citation>
    <scope>IDENTIFICATION</scope>
</reference>
<evidence type="ECO:0000259" key="13">
    <source>
        <dbReference type="Pfam" id="PF00534"/>
    </source>
</evidence>
<evidence type="ECO:0000256" key="2">
    <source>
        <dbReference type="ARBA" id="ARBA00004727"/>
    </source>
</evidence>
<dbReference type="OMA" id="TWCPWYM"/>
<dbReference type="NCBIfam" id="TIGR02095">
    <property type="entry name" value="glgA"/>
    <property type="match status" value="1"/>
</dbReference>
<dbReference type="Gramene" id="TraesJUL7D03G04353820.2">
    <property type="protein sequence ID" value="TraesJUL7D03G04353820.2"/>
    <property type="gene ID" value="TraesJUL7D03G04353820"/>
</dbReference>
<proteinExistence type="inferred from homology"/>
<dbReference type="CDD" id="cd03791">
    <property type="entry name" value="GT5_Glycogen_synthase_DULL1-like"/>
    <property type="match status" value="1"/>
</dbReference>
<dbReference type="EC" id="2.4.1.-" evidence="11"/>
<keyword evidence="9" id="KW-0809">Transit peptide</keyword>
<dbReference type="SMR" id="A0A3B6TJZ4"/>
<dbReference type="GO" id="GO:0009507">
    <property type="term" value="C:chloroplast"/>
    <property type="evidence" value="ECO:0000318"/>
    <property type="project" value="GO_Central"/>
</dbReference>
<feature type="domain" description="Glycosyl transferase family 1" evidence="13">
    <location>
        <begin position="450"/>
        <end position="608"/>
    </location>
</feature>
<comment type="similarity">
    <text evidence="3 11">Belongs to the glycosyltransferase 1 family. Bacterial/plant glycogen synthase subfamily.</text>
</comment>
<evidence type="ECO:0000313" key="15">
    <source>
        <dbReference type="EnsemblPlants" id="TraesCS7D02G117800.1"/>
    </source>
</evidence>
<evidence type="ECO:0000256" key="1">
    <source>
        <dbReference type="ARBA" id="ARBA00001478"/>
    </source>
</evidence>
<dbReference type="Gramene" id="TraesARI7D03G04385310.2">
    <property type="protein sequence ID" value="TraesARI7D03G04385310.2"/>
    <property type="gene ID" value="TraesARI7D03G04385310"/>
</dbReference>
<comment type="pathway">
    <text evidence="2 11">Glycan biosynthesis; starch biosynthesis.</text>
</comment>
<evidence type="ECO:0000256" key="11">
    <source>
        <dbReference type="RuleBase" id="RU361232"/>
    </source>
</evidence>